<comment type="caution">
    <text evidence="1">The sequence shown here is derived from an EMBL/GenBank/DDBJ whole genome shotgun (WGS) entry which is preliminary data.</text>
</comment>
<organism evidence="1 2">
    <name type="scientific">Trichomonascus ciferrii</name>
    <dbReference type="NCBI Taxonomy" id="44093"/>
    <lineage>
        <taxon>Eukaryota</taxon>
        <taxon>Fungi</taxon>
        <taxon>Dikarya</taxon>
        <taxon>Ascomycota</taxon>
        <taxon>Saccharomycotina</taxon>
        <taxon>Dipodascomycetes</taxon>
        <taxon>Dipodascales</taxon>
        <taxon>Trichomonascaceae</taxon>
        <taxon>Trichomonascus</taxon>
        <taxon>Trichomonascus ciferrii complex</taxon>
    </lineage>
</organism>
<dbReference type="EMBL" id="SWFS01000088">
    <property type="protein sequence ID" value="KAA8916689.1"/>
    <property type="molecule type" value="Genomic_DNA"/>
</dbReference>
<gene>
    <name evidence="1" type="ORF">TRICI_001147</name>
</gene>
<dbReference type="Gene3D" id="3.90.1410.10">
    <property type="entry name" value="set domain protein methyltransferase, domain 1"/>
    <property type="match status" value="1"/>
</dbReference>
<reference evidence="1" key="1">
    <citation type="journal article" date="2019" name="G3 (Bethesda)">
        <title>Genome Assemblies of Two Rare Opportunistic Yeast Pathogens: Diutina rugosa (syn. Candida rugosa) and Trichomonascus ciferrii (syn. Candida ciferrii).</title>
        <authorList>
            <person name="Mixao V."/>
            <person name="Saus E."/>
            <person name="Hansen A.P."/>
            <person name="Lass-Florl C."/>
            <person name="Gabaldon T."/>
        </authorList>
    </citation>
    <scope>NUCLEOTIDE SEQUENCE</scope>
    <source>
        <strain evidence="1">CBS 4856</strain>
    </source>
</reference>
<dbReference type="SUPFAM" id="SSF82199">
    <property type="entry name" value="SET domain"/>
    <property type="match status" value="1"/>
</dbReference>
<accession>A0A642VAG5</accession>
<proteinExistence type="predicted"/>
<dbReference type="OrthoDB" id="42889at2759"/>
<dbReference type="PANTHER" id="PTHR13271:SF147">
    <property type="entry name" value="PROTEIN-LYSINE N-METHYLTRANSFERASE EFM1-RELATED"/>
    <property type="match status" value="1"/>
</dbReference>
<keyword evidence="2" id="KW-1185">Reference proteome</keyword>
<dbReference type="InterPro" id="IPR050600">
    <property type="entry name" value="SETD3_SETD6_MTase"/>
</dbReference>
<evidence type="ECO:0000313" key="2">
    <source>
        <dbReference type="Proteomes" id="UP000761534"/>
    </source>
</evidence>
<protein>
    <submittedName>
        <fullName evidence="1">Uncharacterized protein</fullName>
    </submittedName>
</protein>
<sequence>MEGYKETETLNEVSRWAFEKGCDISPKVKFMESGLGLGSALIATEDIGVREPVVTCPESLMISHRVAKRTFGDAFDVQLMQPFIKLALVAEWLKGDQSEWAPYMRIVPQPGQLDLPAFFNEEELTWLHGTNLMVDIEVKLRDWTEEYETAYQRLPDVLDCGLKKEQFTRDMYLWACGVFNSRSFPARTVYPGIGDTISILVPVVDFINHELESAVHWNCMHETQFTLAPARVVHPGEIFNNYGPKSNEEFLFGYGFCILDNPHDTASLKLPANIPRELIQQTLDAGFVLRGDLVFFLTKHEPLPPALQMIFRLLVAHNNGLKDPHTPAVTVRSLELLKSSLNNKLASVNSVSLPPDPSKGHKYKYSRIYRLSQAALFESALEAADKVISDTIKDNNLKIYDLDVLPTDPNNHVFLKTACTAFTGEEIDDPKTCANQLIDIGVEDFILILYLALNPPQATTPQVADPASLQSMYDDMVTPLMQLDGTTFPRESLQPEKLARASDLLETFGFSYADDLARERYRVLI</sequence>
<dbReference type="InterPro" id="IPR046341">
    <property type="entry name" value="SET_dom_sf"/>
</dbReference>
<dbReference type="GO" id="GO:0005634">
    <property type="term" value="C:nucleus"/>
    <property type="evidence" value="ECO:0007669"/>
    <property type="project" value="TreeGrafter"/>
</dbReference>
<evidence type="ECO:0000313" key="1">
    <source>
        <dbReference type="EMBL" id="KAA8916689.1"/>
    </source>
</evidence>
<name>A0A642VAG5_9ASCO</name>
<dbReference type="GO" id="GO:0016279">
    <property type="term" value="F:protein-lysine N-methyltransferase activity"/>
    <property type="evidence" value="ECO:0007669"/>
    <property type="project" value="TreeGrafter"/>
</dbReference>
<dbReference type="AlphaFoldDB" id="A0A642VAG5"/>
<dbReference type="PANTHER" id="PTHR13271">
    <property type="entry name" value="UNCHARACTERIZED PUTATIVE METHYLTRANSFERASE"/>
    <property type="match status" value="1"/>
</dbReference>
<dbReference type="Proteomes" id="UP000761534">
    <property type="component" value="Unassembled WGS sequence"/>
</dbReference>
<dbReference type="VEuPathDB" id="FungiDB:TRICI_001147"/>